<dbReference type="AlphaFoldDB" id="A0A2P2NPT4"/>
<proteinExistence type="predicted"/>
<reference evidence="2" key="1">
    <citation type="submission" date="2018-02" db="EMBL/GenBank/DDBJ databases">
        <title>Rhizophora mucronata_Transcriptome.</title>
        <authorList>
            <person name="Meera S.P."/>
            <person name="Sreeshan A."/>
            <person name="Augustine A."/>
        </authorList>
    </citation>
    <scope>NUCLEOTIDE SEQUENCE</scope>
    <source>
        <tissue evidence="2">Leaf</tissue>
    </source>
</reference>
<evidence type="ECO:0000313" key="2">
    <source>
        <dbReference type="EMBL" id="MBX44506.1"/>
    </source>
</evidence>
<dbReference type="EMBL" id="GGEC01064022">
    <property type="protein sequence ID" value="MBX44506.1"/>
    <property type="molecule type" value="Transcribed_RNA"/>
</dbReference>
<protein>
    <submittedName>
        <fullName evidence="2">Uncharacterized protein</fullName>
    </submittedName>
</protein>
<feature type="region of interest" description="Disordered" evidence="1">
    <location>
        <begin position="74"/>
        <end position="96"/>
    </location>
</feature>
<evidence type="ECO:0000256" key="1">
    <source>
        <dbReference type="SAM" id="MobiDB-lite"/>
    </source>
</evidence>
<organism evidence="2">
    <name type="scientific">Rhizophora mucronata</name>
    <name type="common">Asiatic mangrove</name>
    <dbReference type="NCBI Taxonomy" id="61149"/>
    <lineage>
        <taxon>Eukaryota</taxon>
        <taxon>Viridiplantae</taxon>
        <taxon>Streptophyta</taxon>
        <taxon>Embryophyta</taxon>
        <taxon>Tracheophyta</taxon>
        <taxon>Spermatophyta</taxon>
        <taxon>Magnoliopsida</taxon>
        <taxon>eudicotyledons</taxon>
        <taxon>Gunneridae</taxon>
        <taxon>Pentapetalae</taxon>
        <taxon>rosids</taxon>
        <taxon>fabids</taxon>
        <taxon>Malpighiales</taxon>
        <taxon>Rhizophoraceae</taxon>
        <taxon>Rhizophora</taxon>
    </lineage>
</organism>
<name>A0A2P2NPT4_RHIMU</name>
<accession>A0A2P2NPT4</accession>
<sequence>MDSVYNFSNYMLIVAYGSIRAKSKFPASACEKSKHWGDETSQVPQIQENLSGKLMLECELQIIREFNKLIRETRGKRTRKQPHIPVAKPPRAGRRIHPQKLFPHTSSYICPSTGGCLNFIP</sequence>